<proteinExistence type="predicted"/>
<evidence type="ECO:0000313" key="2">
    <source>
        <dbReference type="EMBL" id="SUA46484.1"/>
    </source>
</evidence>
<dbReference type="GO" id="GO:0016787">
    <property type="term" value="F:hydrolase activity"/>
    <property type="evidence" value="ECO:0007669"/>
    <property type="project" value="UniProtKB-KW"/>
</dbReference>
<dbReference type="SUPFAM" id="SSF53474">
    <property type="entry name" value="alpha/beta-Hydrolases"/>
    <property type="match status" value="1"/>
</dbReference>
<protein>
    <submittedName>
        <fullName evidence="2">Alpha/beta hydrolase family</fullName>
    </submittedName>
</protein>
<dbReference type="InterPro" id="IPR029058">
    <property type="entry name" value="AB_hydrolase_fold"/>
</dbReference>
<dbReference type="Proteomes" id="UP000255082">
    <property type="component" value="Unassembled WGS sequence"/>
</dbReference>
<organism evidence="2 3">
    <name type="scientific">Nocardia africana</name>
    <dbReference type="NCBI Taxonomy" id="134964"/>
    <lineage>
        <taxon>Bacteria</taxon>
        <taxon>Bacillati</taxon>
        <taxon>Actinomycetota</taxon>
        <taxon>Actinomycetes</taxon>
        <taxon>Mycobacteriales</taxon>
        <taxon>Nocardiaceae</taxon>
        <taxon>Nocardia</taxon>
    </lineage>
</organism>
<name>A0A378X1D2_9NOCA</name>
<dbReference type="AlphaFoldDB" id="A0A378X1D2"/>
<reference evidence="2 3" key="1">
    <citation type="submission" date="2018-06" db="EMBL/GenBank/DDBJ databases">
        <authorList>
            <consortium name="Pathogen Informatics"/>
            <person name="Doyle S."/>
        </authorList>
    </citation>
    <scope>NUCLEOTIDE SEQUENCE [LARGE SCALE GENOMIC DNA]</scope>
    <source>
        <strain evidence="2 3">NCTC13184</strain>
    </source>
</reference>
<gene>
    <name evidence="2" type="ORF">NCTC13184_05013</name>
</gene>
<evidence type="ECO:0000313" key="3">
    <source>
        <dbReference type="Proteomes" id="UP000255082"/>
    </source>
</evidence>
<dbReference type="Gene3D" id="3.40.50.1820">
    <property type="entry name" value="alpha/beta hydrolase"/>
    <property type="match status" value="1"/>
</dbReference>
<sequence length="295" mass="30592">MPREPGTTVTALTAPFAGFPADPRANPRIRVVDNTFSEPRAAGPPGPPARLPPVSELSRSRGPRPAVVVALPGTGSDADFARRAFEPACAAMDLPFIAVEPQPRAVVASCRAALDEAARSGPVLAAGISLGAAIAVDWAAAHPESAFGVVAALPAWTGSDITGCPAALSAASTAAQLRADGLEPVIERMRAGSPAWLGRALTQSWRTHWPDLPAALEEAATYAWPDTELLAALRVPATVVAAVDDPVHPPAIAEQWAQLIPRARLHRITLDELGADPGILGARGIPDLISPRLRA</sequence>
<dbReference type="EMBL" id="UGRU01000001">
    <property type="protein sequence ID" value="SUA46484.1"/>
    <property type="molecule type" value="Genomic_DNA"/>
</dbReference>
<feature type="region of interest" description="Disordered" evidence="1">
    <location>
        <begin position="1"/>
        <end position="63"/>
    </location>
</feature>
<feature type="compositionally biased region" description="Pro residues" evidence="1">
    <location>
        <begin position="42"/>
        <end position="51"/>
    </location>
</feature>
<evidence type="ECO:0000256" key="1">
    <source>
        <dbReference type="SAM" id="MobiDB-lite"/>
    </source>
</evidence>
<accession>A0A378X1D2</accession>
<keyword evidence="2" id="KW-0378">Hydrolase</keyword>